<reference evidence="2 3" key="1">
    <citation type="journal article" date="2005" name="PLoS Biol.">
        <title>The genomes of Oryza sativa: a history of duplications.</title>
        <authorList>
            <person name="Yu J."/>
            <person name="Wang J."/>
            <person name="Lin W."/>
            <person name="Li S."/>
            <person name="Li H."/>
            <person name="Zhou J."/>
            <person name="Ni P."/>
            <person name="Dong W."/>
            <person name="Hu S."/>
            <person name="Zeng C."/>
            <person name="Zhang J."/>
            <person name="Zhang Y."/>
            <person name="Li R."/>
            <person name="Xu Z."/>
            <person name="Li S."/>
            <person name="Li X."/>
            <person name="Zheng H."/>
            <person name="Cong L."/>
            <person name="Lin L."/>
            <person name="Yin J."/>
            <person name="Geng J."/>
            <person name="Li G."/>
            <person name="Shi J."/>
            <person name="Liu J."/>
            <person name="Lv H."/>
            <person name="Li J."/>
            <person name="Wang J."/>
            <person name="Deng Y."/>
            <person name="Ran L."/>
            <person name="Shi X."/>
            <person name="Wang X."/>
            <person name="Wu Q."/>
            <person name="Li C."/>
            <person name="Ren X."/>
            <person name="Wang J."/>
            <person name="Wang X."/>
            <person name="Li D."/>
            <person name="Liu D."/>
            <person name="Zhang X."/>
            <person name="Ji Z."/>
            <person name="Zhao W."/>
            <person name="Sun Y."/>
            <person name="Zhang Z."/>
            <person name="Bao J."/>
            <person name="Han Y."/>
            <person name="Dong L."/>
            <person name="Ji J."/>
            <person name="Chen P."/>
            <person name="Wu S."/>
            <person name="Liu J."/>
            <person name="Xiao Y."/>
            <person name="Bu D."/>
            <person name="Tan J."/>
            <person name="Yang L."/>
            <person name="Ye C."/>
            <person name="Zhang J."/>
            <person name="Xu J."/>
            <person name="Zhou Y."/>
            <person name="Yu Y."/>
            <person name="Zhang B."/>
            <person name="Zhuang S."/>
            <person name="Wei H."/>
            <person name="Liu B."/>
            <person name="Lei M."/>
            <person name="Yu H."/>
            <person name="Li Y."/>
            <person name="Xu H."/>
            <person name="Wei S."/>
            <person name="He X."/>
            <person name="Fang L."/>
            <person name="Zhang Z."/>
            <person name="Zhang Y."/>
            <person name="Huang X."/>
            <person name="Su Z."/>
            <person name="Tong W."/>
            <person name="Li J."/>
            <person name="Tong Z."/>
            <person name="Li S."/>
            <person name="Ye J."/>
            <person name="Wang L."/>
            <person name="Fang L."/>
            <person name="Lei T."/>
            <person name="Chen C."/>
            <person name="Chen H."/>
            <person name="Xu Z."/>
            <person name="Li H."/>
            <person name="Huang H."/>
            <person name="Zhang F."/>
            <person name="Xu H."/>
            <person name="Li N."/>
            <person name="Zhao C."/>
            <person name="Li S."/>
            <person name="Dong L."/>
            <person name="Huang Y."/>
            <person name="Li L."/>
            <person name="Xi Y."/>
            <person name="Qi Q."/>
            <person name="Li W."/>
            <person name="Zhang B."/>
            <person name="Hu W."/>
            <person name="Zhang Y."/>
            <person name="Tian X."/>
            <person name="Jiao Y."/>
            <person name="Liang X."/>
            <person name="Jin J."/>
            <person name="Gao L."/>
            <person name="Zheng W."/>
            <person name="Hao B."/>
            <person name="Liu S."/>
            <person name="Wang W."/>
            <person name="Yuan L."/>
            <person name="Cao M."/>
            <person name="McDermott J."/>
            <person name="Samudrala R."/>
            <person name="Wang J."/>
            <person name="Wong G.K."/>
            <person name="Yang H."/>
        </authorList>
    </citation>
    <scope>NUCLEOTIDE SEQUENCE [LARGE SCALE GENOMIC DNA]</scope>
    <source>
        <strain evidence="3">cv. 93-11</strain>
    </source>
</reference>
<evidence type="ECO:0000313" key="3">
    <source>
        <dbReference type="Proteomes" id="UP000007015"/>
    </source>
</evidence>
<protein>
    <submittedName>
        <fullName evidence="2">Uncharacterized protein</fullName>
    </submittedName>
</protein>
<keyword evidence="3" id="KW-1185">Reference proteome</keyword>
<feature type="compositionally biased region" description="Basic residues" evidence="1">
    <location>
        <begin position="110"/>
        <end position="119"/>
    </location>
</feature>
<accession>B8AHM0</accession>
<feature type="region of interest" description="Disordered" evidence="1">
    <location>
        <begin position="97"/>
        <end position="119"/>
    </location>
</feature>
<proteinExistence type="predicted"/>
<gene>
    <name evidence="2" type="ORF">OsI_08693</name>
</gene>
<dbReference type="AlphaFoldDB" id="B8AHM0"/>
<organism evidence="2 3">
    <name type="scientific">Oryza sativa subsp. indica</name>
    <name type="common">Rice</name>
    <dbReference type="NCBI Taxonomy" id="39946"/>
    <lineage>
        <taxon>Eukaryota</taxon>
        <taxon>Viridiplantae</taxon>
        <taxon>Streptophyta</taxon>
        <taxon>Embryophyta</taxon>
        <taxon>Tracheophyta</taxon>
        <taxon>Spermatophyta</taxon>
        <taxon>Magnoliopsida</taxon>
        <taxon>Liliopsida</taxon>
        <taxon>Poales</taxon>
        <taxon>Poaceae</taxon>
        <taxon>BOP clade</taxon>
        <taxon>Oryzoideae</taxon>
        <taxon>Oryzeae</taxon>
        <taxon>Oryzinae</taxon>
        <taxon>Oryza</taxon>
        <taxon>Oryza sativa</taxon>
    </lineage>
</organism>
<evidence type="ECO:0000256" key="1">
    <source>
        <dbReference type="SAM" id="MobiDB-lite"/>
    </source>
</evidence>
<dbReference type="EMBL" id="CM000127">
    <property type="protein sequence ID" value="EEC73891.1"/>
    <property type="molecule type" value="Genomic_DNA"/>
</dbReference>
<sequence>MPAGINYLAGTGMGSHYPCPSCPTAIPTHMAQCQHMQTGAGIVTSAAKGACSHKIGRETTVDCPISNHWPGVAYGLETTLADLHHFIRFKGGQRSSVLEARGEGGESVSRRKKKQELKI</sequence>
<name>B8AHM0_ORYSI</name>
<evidence type="ECO:0000313" key="2">
    <source>
        <dbReference type="EMBL" id="EEC73891.1"/>
    </source>
</evidence>
<dbReference type="Gramene" id="BGIOSGA005734-TA">
    <property type="protein sequence ID" value="BGIOSGA005734-PA"/>
    <property type="gene ID" value="BGIOSGA005734"/>
</dbReference>
<dbReference type="Proteomes" id="UP000007015">
    <property type="component" value="Chromosome 2"/>
</dbReference>
<dbReference type="HOGENOM" id="CLU_2065375_0_0_1"/>